<reference evidence="3" key="1">
    <citation type="submission" date="2023-06" db="EMBL/GenBank/DDBJ databases">
        <title>Male Hemibagrus guttatus genome.</title>
        <authorList>
            <person name="Bian C."/>
        </authorList>
    </citation>
    <scope>NUCLEOTIDE SEQUENCE</scope>
    <source>
        <strain evidence="3">Male_cb2023</strain>
        <tissue evidence="3">Muscle</tissue>
    </source>
</reference>
<feature type="coiled-coil region" evidence="1">
    <location>
        <begin position="186"/>
        <end position="265"/>
    </location>
</feature>
<keyword evidence="2" id="KW-0472">Membrane</keyword>
<comment type="caution">
    <text evidence="3">The sequence shown here is derived from an EMBL/GenBank/DDBJ whole genome shotgun (WGS) entry which is preliminary data.</text>
</comment>
<feature type="coiled-coil region" evidence="1">
    <location>
        <begin position="81"/>
        <end position="108"/>
    </location>
</feature>
<evidence type="ECO:0000313" key="3">
    <source>
        <dbReference type="EMBL" id="KAK3508178.1"/>
    </source>
</evidence>
<evidence type="ECO:0000313" key="4">
    <source>
        <dbReference type="Proteomes" id="UP001274896"/>
    </source>
</evidence>
<evidence type="ECO:0000256" key="1">
    <source>
        <dbReference type="SAM" id="Coils"/>
    </source>
</evidence>
<keyword evidence="1" id="KW-0175">Coiled coil</keyword>
<feature type="transmembrane region" description="Helical" evidence="2">
    <location>
        <begin position="156"/>
        <end position="184"/>
    </location>
</feature>
<proteinExistence type="predicted"/>
<keyword evidence="2" id="KW-0812">Transmembrane</keyword>
<keyword evidence="2" id="KW-1133">Transmembrane helix</keyword>
<dbReference type="Proteomes" id="UP001274896">
    <property type="component" value="Unassembled WGS sequence"/>
</dbReference>
<dbReference type="AlphaFoldDB" id="A0AAE0PVQ4"/>
<accession>A0AAE0PVQ4</accession>
<gene>
    <name evidence="3" type="ORF">QTP70_015963</name>
</gene>
<dbReference type="Gene3D" id="1.20.1170.10">
    <property type="match status" value="1"/>
</dbReference>
<name>A0AAE0PVQ4_9TELE</name>
<evidence type="ECO:0000256" key="2">
    <source>
        <dbReference type="SAM" id="Phobius"/>
    </source>
</evidence>
<protein>
    <submittedName>
        <fullName evidence="3">Uncharacterized protein</fullName>
    </submittedName>
</protein>
<organism evidence="3 4">
    <name type="scientific">Hemibagrus guttatus</name>
    <dbReference type="NCBI Taxonomy" id="175788"/>
    <lineage>
        <taxon>Eukaryota</taxon>
        <taxon>Metazoa</taxon>
        <taxon>Chordata</taxon>
        <taxon>Craniata</taxon>
        <taxon>Vertebrata</taxon>
        <taxon>Euteleostomi</taxon>
        <taxon>Actinopterygii</taxon>
        <taxon>Neopterygii</taxon>
        <taxon>Teleostei</taxon>
        <taxon>Ostariophysi</taxon>
        <taxon>Siluriformes</taxon>
        <taxon>Bagridae</taxon>
        <taxon>Hemibagrus</taxon>
    </lineage>
</organism>
<dbReference type="EMBL" id="JAUCMX010000028">
    <property type="protein sequence ID" value="KAK3508178.1"/>
    <property type="molecule type" value="Genomic_DNA"/>
</dbReference>
<keyword evidence="4" id="KW-1185">Reference proteome</keyword>
<sequence>MATDTEVDFYYNLMLRVVMKNTAEAAIIPLKDGISSLNEVYQALIEADVDPITGNYNYIIQQIEQAHQLLEQSEQAASSGLRNLDQNLERLIQDEGKLDREINETKRALEKLGTEQTFHEKLLKESQETLEMTSTHLNSARRTLHGQEKRKRDAEIVTGVGAGLLVIPVIGWIAGSAMLIGGAVELDKANRAIQVAQNEMRKFENEVRKYEGKVSYYKSNISQTKYNLSQKDDKLKQMREVIQIVKKQIEAVAELQEKVRSAVNLLGALSGKARVAEHQTRRLLLQEPVMKVMEDVMNAIEQITRNDLQHYNDLPRLIDQLKEKNRGLADICASENSSKKNTRRTCCCCCSCFRLRSNE</sequence>